<dbReference type="SUPFAM" id="SSF46689">
    <property type="entry name" value="Homeodomain-like"/>
    <property type="match status" value="1"/>
</dbReference>
<dbReference type="PANTHER" id="PTHR45714:SF78">
    <property type="entry name" value="HOMEOBOX-LEUCINE ZIPPER PROTEIN HOX18"/>
    <property type="match status" value="1"/>
</dbReference>
<evidence type="ECO:0000256" key="1">
    <source>
        <dbReference type="ARBA" id="ARBA00004123"/>
    </source>
</evidence>
<dbReference type="CDD" id="cd00086">
    <property type="entry name" value="homeodomain"/>
    <property type="match status" value="1"/>
</dbReference>
<dbReference type="InterPro" id="IPR001356">
    <property type="entry name" value="HD"/>
</dbReference>
<keyword evidence="7" id="KW-0472">Membrane</keyword>
<accession>A0A3L6D765</accession>
<evidence type="ECO:0000256" key="5">
    <source>
        <dbReference type="RuleBase" id="RU000682"/>
    </source>
</evidence>
<keyword evidence="4 5" id="KW-0371">Homeobox</keyword>
<feature type="domain" description="Homeobox" evidence="8">
    <location>
        <begin position="58"/>
        <end position="118"/>
    </location>
</feature>
<keyword evidence="7" id="KW-1133">Transmembrane helix</keyword>
<evidence type="ECO:0000256" key="4">
    <source>
        <dbReference type="PROSITE-ProRule" id="PRU00108"/>
    </source>
</evidence>
<dbReference type="SMART" id="SM00389">
    <property type="entry name" value="HOX"/>
    <property type="match status" value="1"/>
</dbReference>
<keyword evidence="2" id="KW-0805">Transcription regulation</keyword>
<keyword evidence="4 5" id="KW-0539">Nucleus</keyword>
<sequence>MEVPRLPQGALPSMALPRPSPQSTPRSRAHLPAIKVVTPDEDGRESPHGGPGPSDSSGAGARKKLRLTNEQSTLLEDTFRAHNILSNAQKQELGRQVDLSARQVEVWFQNTHVQITHMFMLMLTPHSGIFPAISLIGDIIIVGIFYFIGFALFCLEAFLNMWVIQIDFGVNSGTTRFSIDSRTKLLMRTPFGVHMSLDGNLGGPPIVPSDRSISRTRESSFNVSKYFLFSMSTNILCWHKPHMREACLATAATIYASKEAAWGKKKD</sequence>
<dbReference type="EMBL" id="NCVQ01000717">
    <property type="protein sequence ID" value="PWZ04208.1"/>
    <property type="molecule type" value="Genomic_DNA"/>
</dbReference>
<dbReference type="GO" id="GO:0003677">
    <property type="term" value="F:DNA binding"/>
    <property type="evidence" value="ECO:0007669"/>
    <property type="project" value="UniProtKB-UniRule"/>
</dbReference>
<comment type="subcellular location">
    <subcellularLocation>
        <location evidence="1 4 5">Nucleus</location>
    </subcellularLocation>
</comment>
<dbReference type="PANTHER" id="PTHR45714">
    <property type="entry name" value="HOMEOBOX-LEUCINE ZIPPER PROTEIN HAT14"/>
    <property type="match status" value="1"/>
</dbReference>
<protein>
    <submittedName>
        <fullName evidence="9">Putative homeobox-leucine zipper protein HOX26</fullName>
    </submittedName>
</protein>
<feature type="region of interest" description="Disordered" evidence="6">
    <location>
        <begin position="1"/>
        <end position="62"/>
    </location>
</feature>
<keyword evidence="7" id="KW-0812">Transmembrane</keyword>
<evidence type="ECO:0000256" key="7">
    <source>
        <dbReference type="SAM" id="Phobius"/>
    </source>
</evidence>
<dbReference type="Pfam" id="PF00046">
    <property type="entry name" value="Homeodomain"/>
    <property type="match status" value="1"/>
</dbReference>
<evidence type="ECO:0000259" key="8">
    <source>
        <dbReference type="PROSITE" id="PS50071"/>
    </source>
</evidence>
<dbReference type="ExpressionAtlas" id="A0A3L6D765">
    <property type="expression patterns" value="baseline"/>
</dbReference>
<keyword evidence="4 5" id="KW-0238">DNA-binding</keyword>
<reference evidence="9 10" key="1">
    <citation type="journal article" date="2018" name="Nat. Genet.">
        <title>Extensive intraspecific gene order and gene structural variations between Mo17 and other maize genomes.</title>
        <authorList>
            <person name="Sun S."/>
            <person name="Zhou Y."/>
            <person name="Chen J."/>
            <person name="Shi J."/>
            <person name="Zhao H."/>
            <person name="Zhao H."/>
            <person name="Song W."/>
            <person name="Zhang M."/>
            <person name="Cui Y."/>
            <person name="Dong X."/>
            <person name="Liu H."/>
            <person name="Ma X."/>
            <person name="Jiao Y."/>
            <person name="Wang B."/>
            <person name="Wei X."/>
            <person name="Stein J.C."/>
            <person name="Glaubitz J.C."/>
            <person name="Lu F."/>
            <person name="Yu G."/>
            <person name="Liang C."/>
            <person name="Fengler K."/>
            <person name="Li B."/>
            <person name="Rafalski A."/>
            <person name="Schnable P.S."/>
            <person name="Ware D.H."/>
            <person name="Buckler E.S."/>
            <person name="Lai J."/>
        </authorList>
    </citation>
    <scope>NUCLEOTIDE SEQUENCE [LARGE SCALE GENOMIC DNA]</scope>
    <source>
        <strain evidence="10">cv. Missouri 17</strain>
        <tissue evidence="9">Seedling</tissue>
    </source>
</reference>
<organism evidence="9 10">
    <name type="scientific">Zea mays</name>
    <name type="common">Maize</name>
    <dbReference type="NCBI Taxonomy" id="4577"/>
    <lineage>
        <taxon>Eukaryota</taxon>
        <taxon>Viridiplantae</taxon>
        <taxon>Streptophyta</taxon>
        <taxon>Embryophyta</taxon>
        <taxon>Tracheophyta</taxon>
        <taxon>Spermatophyta</taxon>
        <taxon>Magnoliopsida</taxon>
        <taxon>Liliopsida</taxon>
        <taxon>Poales</taxon>
        <taxon>Poaceae</taxon>
        <taxon>PACMAD clade</taxon>
        <taxon>Panicoideae</taxon>
        <taxon>Andropogonodae</taxon>
        <taxon>Andropogoneae</taxon>
        <taxon>Tripsacinae</taxon>
        <taxon>Zea</taxon>
    </lineage>
</organism>
<gene>
    <name evidence="9" type="primary">HOX26</name>
    <name evidence="9" type="ORF">Zm00014a_029080</name>
</gene>
<comment type="caution">
    <text evidence="9">The sequence shown here is derived from an EMBL/GenBank/DDBJ whole genome shotgun (WGS) entry which is preliminary data.</text>
</comment>
<dbReference type="GO" id="GO:0005634">
    <property type="term" value="C:nucleus"/>
    <property type="evidence" value="ECO:0007669"/>
    <property type="project" value="UniProtKB-SubCell"/>
</dbReference>
<dbReference type="Proteomes" id="UP000251960">
    <property type="component" value="Unassembled WGS sequence"/>
</dbReference>
<dbReference type="Gene3D" id="1.10.10.60">
    <property type="entry name" value="Homeodomain-like"/>
    <property type="match status" value="1"/>
</dbReference>
<evidence type="ECO:0000256" key="3">
    <source>
        <dbReference type="ARBA" id="ARBA00023163"/>
    </source>
</evidence>
<feature type="DNA-binding region" description="Homeobox" evidence="4">
    <location>
        <begin position="60"/>
        <end position="119"/>
    </location>
</feature>
<proteinExistence type="predicted"/>
<keyword evidence="3" id="KW-0804">Transcription</keyword>
<evidence type="ECO:0000313" key="10">
    <source>
        <dbReference type="Proteomes" id="UP000251960"/>
    </source>
</evidence>
<dbReference type="InterPro" id="IPR009057">
    <property type="entry name" value="Homeodomain-like_sf"/>
</dbReference>
<dbReference type="InterPro" id="IPR050762">
    <property type="entry name" value="HD-ZIP_Homeobox_LZ_Class_II"/>
</dbReference>
<evidence type="ECO:0000256" key="2">
    <source>
        <dbReference type="ARBA" id="ARBA00023015"/>
    </source>
</evidence>
<feature type="transmembrane region" description="Helical" evidence="7">
    <location>
        <begin position="129"/>
        <end position="155"/>
    </location>
</feature>
<evidence type="ECO:0000313" key="9">
    <source>
        <dbReference type="EMBL" id="PWZ04208.1"/>
    </source>
</evidence>
<dbReference type="AlphaFoldDB" id="A0A3L6D765"/>
<dbReference type="PROSITE" id="PS50071">
    <property type="entry name" value="HOMEOBOX_2"/>
    <property type="match status" value="1"/>
</dbReference>
<name>A0A3L6D765_MAIZE</name>
<evidence type="ECO:0000256" key="6">
    <source>
        <dbReference type="SAM" id="MobiDB-lite"/>
    </source>
</evidence>